<reference evidence="3" key="1">
    <citation type="submission" date="2017-02" db="UniProtKB">
        <authorList>
            <consortium name="WormBaseParasite"/>
        </authorList>
    </citation>
    <scope>IDENTIFICATION</scope>
</reference>
<keyword evidence="2" id="KW-1185">Reference proteome</keyword>
<protein>
    <submittedName>
        <fullName evidence="3">Uncharacterized protein</fullName>
    </submittedName>
</protein>
<keyword evidence="1" id="KW-0732">Signal</keyword>
<evidence type="ECO:0000313" key="3">
    <source>
        <dbReference type="WBParaSite" id="PTRK_0000467700.1"/>
    </source>
</evidence>
<proteinExistence type="predicted"/>
<evidence type="ECO:0000256" key="1">
    <source>
        <dbReference type="SAM" id="SignalP"/>
    </source>
</evidence>
<feature type="chain" id="PRO_5005891397" evidence="1">
    <location>
        <begin position="23"/>
        <end position="111"/>
    </location>
</feature>
<dbReference type="AlphaFoldDB" id="A0A0N4ZAW3"/>
<organism evidence="2 3">
    <name type="scientific">Parastrongyloides trichosuri</name>
    <name type="common">Possum-specific nematode worm</name>
    <dbReference type="NCBI Taxonomy" id="131310"/>
    <lineage>
        <taxon>Eukaryota</taxon>
        <taxon>Metazoa</taxon>
        <taxon>Ecdysozoa</taxon>
        <taxon>Nematoda</taxon>
        <taxon>Chromadorea</taxon>
        <taxon>Rhabditida</taxon>
        <taxon>Tylenchina</taxon>
        <taxon>Panagrolaimomorpha</taxon>
        <taxon>Strongyloidoidea</taxon>
        <taxon>Strongyloididae</taxon>
        <taxon>Parastrongyloides</taxon>
    </lineage>
</organism>
<dbReference type="Proteomes" id="UP000038045">
    <property type="component" value="Unplaced"/>
</dbReference>
<name>A0A0N4ZAW3_PARTI</name>
<feature type="signal peptide" evidence="1">
    <location>
        <begin position="1"/>
        <end position="22"/>
    </location>
</feature>
<dbReference type="WBParaSite" id="PTRK_0000467700.1">
    <property type="protein sequence ID" value="PTRK_0000467700.1"/>
    <property type="gene ID" value="PTRK_0000467700"/>
</dbReference>
<accession>A0A0N4ZAW3</accession>
<evidence type="ECO:0000313" key="2">
    <source>
        <dbReference type="Proteomes" id="UP000038045"/>
    </source>
</evidence>
<sequence>MNFLVLSFLIISIFSTIFVCNADDSATVVPKPIYDAVIARKLIEALRSATFEDKFNEIKSAIVKEMENNTNIDENVTFISNLIINSTLTNEEKGELFNKILEVTREATSSK</sequence>